<accession>A0AAD7L9J8</accession>
<dbReference type="EMBL" id="JARAOO010000010">
    <property type="protein sequence ID" value="KAJ7953230.1"/>
    <property type="molecule type" value="Genomic_DNA"/>
</dbReference>
<sequence length="1208" mass="135659">MRSIRPLSETLRSSVRSGILLFDLTRVVEELVFNSLDAGAETVSVFLNVGSSYVKVVDDGPGITRDGLVLVGERYATSKFPSLVDMNATNGSFGFRGEALASISDVSLLEIVTRTNGRPNGYRKVLKGCKCLYLGLDDDRKNVGTTVIVRDLFYNQPVRRKCMQSSAKKVLQSVKKCVLRLALVHPKVSFKVVDMDSEDELLSTRPSSPLSILTRAFGPEVSSSLHPLEVHDGVLRLSGYISGPCNSFAMKALQYVYINSQFVCKGPIHKLLNQMAVRFEHLDPWKADNGFQTKKRRRSQAYPAFVLNLSCPRSLYDLTFEPSKTYVEFKAWTSILNFVDKAIVQFWEEKIGHGEFMGHATYRNQADQPCNKGENKSAEADFYDAGISERGIRNHKGGLDLFSHNSDLLTKEDYHLSDSEESRTCLGHLCGNTAEFDVQQNERDFACPIGYPIQALNGSLAKCVPTVTQKNESLWMDEKGVLSEEDCLLDSKFNAAESSNNDTGGGMPSSSRGNKLVQFDGDVRNGSAGSPSLYDFHAFSDDGEVSGDIQKPFMKSCSVRRSLLHERDLFANDGLGFQSNSFWTKQKQGPEHGRGNNSSAQPYPELITKYNMSRDSDFLSRTFSEENCIISDLCLSTTELGGSGSCHQFLDSEWCSIYTDPFFQASAWDRGHFTDDELKGISRSCKRGHCMNLVDNEERECKFSYDITLRRSSQEYCNLHCTNSQIDFDRCKTFHKPLELPNPDHIYSPEVTDETSWFCLNLFGKGCQKLCEYDDKRDHFRRPPHEGMCERSRRSQSAPPFHKSRRRFYSLNHPSTLKTKEPNGQTSNHDLASQEDVELKHPQQSSSVHHQYFEPNPLGHLLIETRPIMKKMPGSMEDIELLEVENFYQSQCVKIQVTSPIKEPSSKGARDSTDYGTKWRNCFSQIPKNEELLDNQTQSNILDISSGLLHLAGESLVPETISKNCLNNAKVLHQVDKKFIPVVAGKTLAVIDQHAADERIRLEELRQKVLSGEAKTITYLDAEQELVLPEIGYQLLHNYTEQIKDWGWICNVHAQDPKSFKRNLNLLNKQPMPITLLAVPCILGVNLSNADLLEFLQQLAETDGSSTMPLSVVRILNSKACRGAIMFGDSLLPSECSLLVEELKQTSLCFQCAHGRPTTVPIVNLEALHNQIVKLGLLNDCPNGKWHGLHRHELSLERAAQRLCSARG</sequence>
<dbReference type="SMART" id="SM01340">
    <property type="entry name" value="DNA_mis_repair"/>
    <property type="match status" value="1"/>
</dbReference>
<name>A0AAD7L9J8_QUISA</name>
<dbReference type="PANTHER" id="PTHR10073:SF47">
    <property type="entry name" value="DNA MISMATCH REPAIR PROTEIN MLH3"/>
    <property type="match status" value="1"/>
</dbReference>
<gene>
    <name evidence="7" type="ORF">O6P43_024961</name>
</gene>
<dbReference type="FunFam" id="3.30.565.10:FF:000003">
    <property type="entry name" value="DNA mismatch repair endonuclease MutL"/>
    <property type="match status" value="1"/>
</dbReference>
<keyword evidence="2" id="KW-0227">DNA damage</keyword>
<evidence type="ECO:0000256" key="1">
    <source>
        <dbReference type="ARBA" id="ARBA00006082"/>
    </source>
</evidence>
<evidence type="ECO:0000256" key="4">
    <source>
        <dbReference type="SAM" id="MobiDB-lite"/>
    </source>
</evidence>
<dbReference type="Gene3D" id="3.30.1540.20">
    <property type="entry name" value="MutL, C-terminal domain, dimerisation subdomain"/>
    <property type="match status" value="1"/>
</dbReference>
<dbReference type="PANTHER" id="PTHR10073">
    <property type="entry name" value="DNA MISMATCH REPAIR PROTEIN MLH, PMS, MUTL"/>
    <property type="match status" value="1"/>
</dbReference>
<dbReference type="FunFam" id="3.30.1370.100:FF:000007">
    <property type="entry name" value="MUTL protein homolog 3"/>
    <property type="match status" value="1"/>
</dbReference>
<dbReference type="SMART" id="SM00853">
    <property type="entry name" value="MutL_C"/>
    <property type="match status" value="1"/>
</dbReference>
<comment type="similarity">
    <text evidence="1">Belongs to the DNA mismatch repair MutL/HexB family.</text>
</comment>
<dbReference type="Pfam" id="PF08676">
    <property type="entry name" value="MutL_C"/>
    <property type="match status" value="1"/>
</dbReference>
<dbReference type="InterPro" id="IPR038973">
    <property type="entry name" value="MutL/Mlh/Pms-like"/>
</dbReference>
<dbReference type="PROSITE" id="PS00058">
    <property type="entry name" value="DNA_MISMATCH_REPAIR_1"/>
    <property type="match status" value="1"/>
</dbReference>
<dbReference type="Gene3D" id="3.30.565.10">
    <property type="entry name" value="Histidine kinase-like ATPase, C-terminal domain"/>
    <property type="match status" value="1"/>
</dbReference>
<dbReference type="GO" id="GO:0006298">
    <property type="term" value="P:mismatch repair"/>
    <property type="evidence" value="ECO:0007669"/>
    <property type="project" value="InterPro"/>
</dbReference>
<dbReference type="GO" id="GO:0140664">
    <property type="term" value="F:ATP-dependent DNA damage sensor activity"/>
    <property type="evidence" value="ECO:0007669"/>
    <property type="project" value="InterPro"/>
</dbReference>
<dbReference type="GO" id="GO:0030983">
    <property type="term" value="F:mismatched DNA binding"/>
    <property type="evidence" value="ECO:0007669"/>
    <property type="project" value="InterPro"/>
</dbReference>
<dbReference type="AlphaFoldDB" id="A0AAD7L9J8"/>
<evidence type="ECO:0000313" key="8">
    <source>
        <dbReference type="Proteomes" id="UP001163823"/>
    </source>
</evidence>
<dbReference type="Pfam" id="PF01119">
    <property type="entry name" value="DNA_mis_repair"/>
    <property type="match status" value="1"/>
</dbReference>
<dbReference type="SUPFAM" id="SSF54211">
    <property type="entry name" value="Ribosomal protein S5 domain 2-like"/>
    <property type="match status" value="1"/>
</dbReference>
<dbReference type="InterPro" id="IPR036890">
    <property type="entry name" value="HATPase_C_sf"/>
</dbReference>
<dbReference type="InterPro" id="IPR013507">
    <property type="entry name" value="DNA_mismatch_S5_2-like"/>
</dbReference>
<dbReference type="InterPro" id="IPR020568">
    <property type="entry name" value="Ribosomal_Su5_D2-typ_SF"/>
</dbReference>
<dbReference type="InterPro" id="IPR002099">
    <property type="entry name" value="MutL/Mlh/PMS"/>
</dbReference>
<dbReference type="SUPFAM" id="SSF55874">
    <property type="entry name" value="ATPase domain of HSP90 chaperone/DNA topoisomerase II/histidine kinase"/>
    <property type="match status" value="1"/>
</dbReference>
<organism evidence="7 8">
    <name type="scientific">Quillaja saponaria</name>
    <name type="common">Soap bark tree</name>
    <dbReference type="NCBI Taxonomy" id="32244"/>
    <lineage>
        <taxon>Eukaryota</taxon>
        <taxon>Viridiplantae</taxon>
        <taxon>Streptophyta</taxon>
        <taxon>Embryophyta</taxon>
        <taxon>Tracheophyta</taxon>
        <taxon>Spermatophyta</taxon>
        <taxon>Magnoliopsida</taxon>
        <taxon>eudicotyledons</taxon>
        <taxon>Gunneridae</taxon>
        <taxon>Pentapetalae</taxon>
        <taxon>rosids</taxon>
        <taxon>fabids</taxon>
        <taxon>Fabales</taxon>
        <taxon>Quillajaceae</taxon>
        <taxon>Quillaja</taxon>
    </lineage>
</organism>
<keyword evidence="8" id="KW-1185">Reference proteome</keyword>
<dbReference type="GO" id="GO:0032300">
    <property type="term" value="C:mismatch repair complex"/>
    <property type="evidence" value="ECO:0007669"/>
    <property type="project" value="InterPro"/>
</dbReference>
<dbReference type="InterPro" id="IPR042120">
    <property type="entry name" value="MutL_C_dimsub"/>
</dbReference>
<dbReference type="GO" id="GO:0016887">
    <property type="term" value="F:ATP hydrolysis activity"/>
    <property type="evidence" value="ECO:0007669"/>
    <property type="project" value="InterPro"/>
</dbReference>
<dbReference type="GO" id="GO:0005524">
    <property type="term" value="F:ATP binding"/>
    <property type="evidence" value="ECO:0007669"/>
    <property type="project" value="InterPro"/>
</dbReference>
<dbReference type="SUPFAM" id="SSF118116">
    <property type="entry name" value="DNA mismatch repair protein MutL"/>
    <property type="match status" value="1"/>
</dbReference>
<feature type="domain" description="MutL C-terminal dimerisation" evidence="5">
    <location>
        <begin position="971"/>
        <end position="1131"/>
    </location>
</feature>
<evidence type="ECO:0000256" key="3">
    <source>
        <dbReference type="ARBA" id="ARBA00023204"/>
    </source>
</evidence>
<dbReference type="NCBIfam" id="TIGR00585">
    <property type="entry name" value="mutl"/>
    <property type="match status" value="1"/>
</dbReference>
<dbReference type="InterPro" id="IPR042121">
    <property type="entry name" value="MutL_C_regsub"/>
</dbReference>
<feature type="region of interest" description="Disordered" evidence="4">
    <location>
        <begin position="584"/>
        <end position="603"/>
    </location>
</feature>
<dbReference type="Gene3D" id="3.30.1370.100">
    <property type="entry name" value="MutL, C-terminal domain, regulatory subdomain"/>
    <property type="match status" value="1"/>
</dbReference>
<proteinExistence type="inferred from homology"/>
<evidence type="ECO:0000259" key="5">
    <source>
        <dbReference type="SMART" id="SM00853"/>
    </source>
</evidence>
<dbReference type="InterPro" id="IPR014762">
    <property type="entry name" value="DNA_mismatch_repair_CS"/>
</dbReference>
<evidence type="ECO:0000313" key="7">
    <source>
        <dbReference type="EMBL" id="KAJ7953230.1"/>
    </source>
</evidence>
<comment type="caution">
    <text evidence="7">The sequence shown here is derived from an EMBL/GenBank/DDBJ whole genome shotgun (WGS) entry which is preliminary data.</text>
</comment>
<keyword evidence="3" id="KW-0234">DNA repair</keyword>
<dbReference type="KEGG" id="qsa:O6P43_024961"/>
<dbReference type="Proteomes" id="UP001163823">
    <property type="component" value="Chromosome 10"/>
</dbReference>
<feature type="domain" description="DNA mismatch repair protein S5" evidence="6">
    <location>
        <begin position="213"/>
        <end position="348"/>
    </location>
</feature>
<feature type="compositionally biased region" description="Basic and acidic residues" evidence="4">
    <location>
        <begin position="783"/>
        <end position="793"/>
    </location>
</feature>
<evidence type="ECO:0000259" key="6">
    <source>
        <dbReference type="SMART" id="SM01340"/>
    </source>
</evidence>
<feature type="region of interest" description="Disordered" evidence="4">
    <location>
        <begin position="783"/>
        <end position="805"/>
    </location>
</feature>
<dbReference type="InterPro" id="IPR037198">
    <property type="entry name" value="MutL_C_sf"/>
</dbReference>
<dbReference type="InterPro" id="IPR014790">
    <property type="entry name" value="MutL_C"/>
</dbReference>
<dbReference type="CDD" id="cd16926">
    <property type="entry name" value="HATPase_MutL-MLH-PMS-like"/>
    <property type="match status" value="1"/>
</dbReference>
<dbReference type="Gene3D" id="3.30.230.10">
    <property type="match status" value="1"/>
</dbReference>
<protein>
    <submittedName>
        <fullName evidence="7">DNA mismatch repair protein MLH3</fullName>
    </submittedName>
</protein>
<dbReference type="Pfam" id="PF13589">
    <property type="entry name" value="HATPase_c_3"/>
    <property type="match status" value="1"/>
</dbReference>
<evidence type="ECO:0000256" key="2">
    <source>
        <dbReference type="ARBA" id="ARBA00022763"/>
    </source>
</evidence>
<dbReference type="InterPro" id="IPR014721">
    <property type="entry name" value="Ribsml_uS5_D2-typ_fold_subgr"/>
</dbReference>
<reference evidence="7" key="1">
    <citation type="journal article" date="2023" name="Science">
        <title>Elucidation of the pathway for biosynthesis of saponin adjuvants from the soapbark tree.</title>
        <authorList>
            <person name="Reed J."/>
            <person name="Orme A."/>
            <person name="El-Demerdash A."/>
            <person name="Owen C."/>
            <person name="Martin L.B.B."/>
            <person name="Misra R.C."/>
            <person name="Kikuchi S."/>
            <person name="Rejzek M."/>
            <person name="Martin A.C."/>
            <person name="Harkess A."/>
            <person name="Leebens-Mack J."/>
            <person name="Louveau T."/>
            <person name="Stephenson M.J."/>
            <person name="Osbourn A."/>
        </authorList>
    </citation>
    <scope>NUCLEOTIDE SEQUENCE</scope>
    <source>
        <strain evidence="7">S10</strain>
    </source>
</reference>